<evidence type="ECO:0000313" key="2">
    <source>
        <dbReference type="Proteomes" id="UP000828941"/>
    </source>
</evidence>
<sequence length="182" mass="20008">MNRQERKRKFNEAIVNMLYPPPPQPDPPSPRDIPLTVPAEGFACDISDGLDDSGNSSRSGDESETDQQRLSRAQRKRVRKKKLKEEATRRGKLIGPLLPLTPTIQQGDTVAEGSPAVRSNASEENSAAEEPSLGPPSTCANSNKVKHRRSAKRMAKEKLKSTNYNNNQLGNSTSPIDPKEAH</sequence>
<dbReference type="Proteomes" id="UP000828941">
    <property type="component" value="Chromosome 11"/>
</dbReference>
<evidence type="ECO:0000313" key="1">
    <source>
        <dbReference type="EMBL" id="KAI4315087.1"/>
    </source>
</evidence>
<gene>
    <name evidence="1" type="ORF">L6164_027933</name>
</gene>
<reference evidence="1 2" key="1">
    <citation type="journal article" date="2022" name="DNA Res.">
        <title>Chromosomal-level genome assembly of the orchid tree Bauhinia variegata (Leguminosae; Cercidoideae) supports the allotetraploid origin hypothesis of Bauhinia.</title>
        <authorList>
            <person name="Zhong Y."/>
            <person name="Chen Y."/>
            <person name="Zheng D."/>
            <person name="Pang J."/>
            <person name="Liu Y."/>
            <person name="Luo S."/>
            <person name="Meng S."/>
            <person name="Qian L."/>
            <person name="Wei D."/>
            <person name="Dai S."/>
            <person name="Zhou R."/>
        </authorList>
    </citation>
    <scope>NUCLEOTIDE SEQUENCE [LARGE SCALE GENOMIC DNA]</scope>
    <source>
        <strain evidence="1">BV-YZ2020</strain>
    </source>
</reference>
<dbReference type="EMBL" id="CM039436">
    <property type="protein sequence ID" value="KAI4315087.1"/>
    <property type="molecule type" value="Genomic_DNA"/>
</dbReference>
<comment type="caution">
    <text evidence="1">The sequence shown here is derived from an EMBL/GenBank/DDBJ whole genome shotgun (WGS) entry which is preliminary data.</text>
</comment>
<protein>
    <submittedName>
        <fullName evidence="1">Uncharacterized protein</fullName>
    </submittedName>
</protein>
<accession>A0ACB9LVK6</accession>
<organism evidence="1 2">
    <name type="scientific">Bauhinia variegata</name>
    <name type="common">Purple orchid tree</name>
    <name type="synonym">Phanera variegata</name>
    <dbReference type="NCBI Taxonomy" id="167791"/>
    <lineage>
        <taxon>Eukaryota</taxon>
        <taxon>Viridiplantae</taxon>
        <taxon>Streptophyta</taxon>
        <taxon>Embryophyta</taxon>
        <taxon>Tracheophyta</taxon>
        <taxon>Spermatophyta</taxon>
        <taxon>Magnoliopsida</taxon>
        <taxon>eudicotyledons</taxon>
        <taxon>Gunneridae</taxon>
        <taxon>Pentapetalae</taxon>
        <taxon>rosids</taxon>
        <taxon>fabids</taxon>
        <taxon>Fabales</taxon>
        <taxon>Fabaceae</taxon>
        <taxon>Cercidoideae</taxon>
        <taxon>Cercideae</taxon>
        <taxon>Bauhiniinae</taxon>
        <taxon>Bauhinia</taxon>
    </lineage>
</organism>
<name>A0ACB9LVK6_BAUVA</name>
<proteinExistence type="predicted"/>
<keyword evidence="2" id="KW-1185">Reference proteome</keyword>